<dbReference type="Proteomes" id="UP000533469">
    <property type="component" value="Unassembled WGS sequence"/>
</dbReference>
<sequence length="47" mass="5388">MGGWHKRVAKRMPAMMEFNSPFGGGMRFPLGGKRDQNHPWTQELLMA</sequence>
<evidence type="ECO:0000313" key="2">
    <source>
        <dbReference type="EMBL" id="MBB3771631.1"/>
    </source>
</evidence>
<accession>A0A839ZA56</accession>
<name>A0A839ZA56_9HYPH</name>
<feature type="region of interest" description="Disordered" evidence="1">
    <location>
        <begin position="27"/>
        <end position="47"/>
    </location>
</feature>
<evidence type="ECO:0000256" key="1">
    <source>
        <dbReference type="SAM" id="MobiDB-lite"/>
    </source>
</evidence>
<evidence type="ECO:0000313" key="3">
    <source>
        <dbReference type="Proteomes" id="UP000533469"/>
    </source>
</evidence>
<dbReference type="EMBL" id="JACICD010000004">
    <property type="protein sequence ID" value="MBB3771631.1"/>
    <property type="molecule type" value="Genomic_DNA"/>
</dbReference>
<keyword evidence="3" id="KW-1185">Reference proteome</keyword>
<dbReference type="AlphaFoldDB" id="A0A839ZA56"/>
<organism evidence="2 3">
    <name type="scientific">Ancylobacter tetraedralis</name>
    <dbReference type="NCBI Taxonomy" id="217068"/>
    <lineage>
        <taxon>Bacteria</taxon>
        <taxon>Pseudomonadati</taxon>
        <taxon>Pseudomonadota</taxon>
        <taxon>Alphaproteobacteria</taxon>
        <taxon>Hyphomicrobiales</taxon>
        <taxon>Xanthobacteraceae</taxon>
        <taxon>Ancylobacter</taxon>
    </lineage>
</organism>
<proteinExistence type="predicted"/>
<protein>
    <submittedName>
        <fullName evidence="2">Uncharacterized protein</fullName>
    </submittedName>
</protein>
<comment type="caution">
    <text evidence="2">The sequence shown here is derived from an EMBL/GenBank/DDBJ whole genome shotgun (WGS) entry which is preliminary data.</text>
</comment>
<reference evidence="2 3" key="1">
    <citation type="submission" date="2020-08" db="EMBL/GenBank/DDBJ databases">
        <title>Genomic Encyclopedia of Type Strains, Phase IV (KMG-IV): sequencing the most valuable type-strain genomes for metagenomic binning, comparative biology and taxonomic classification.</title>
        <authorList>
            <person name="Goeker M."/>
        </authorList>
    </citation>
    <scope>NUCLEOTIDE SEQUENCE [LARGE SCALE GENOMIC DNA]</scope>
    <source>
        <strain evidence="2 3">DSM 5895</strain>
    </source>
</reference>
<dbReference type="RefSeq" id="WP_183189828.1">
    <property type="nucleotide sequence ID" value="NZ_JACICD010000004.1"/>
</dbReference>
<gene>
    <name evidence="2" type="ORF">FHS55_002240</name>
</gene>